<sequence length="502" mass="52640">MKVAKVTDVVLCVVVAVYIAVAAVSAAVAAPESGACTACLALWTELRHDVGCGNAVNDTGALCKLCPESICGTPAHCQTIVDEVCAAGCADDPDQCAYLACSKLLHICPGSLEEVDVSLAWVQQYRMAKPKQRMAMIGAQTATPDGVMVDLYYYLMAWALKNCAAVDDGCGLAASGCTPMTDAHVSVIFSLFKTTHAYAVTTAISLDATFAYFRDVLLAHAVHAPPHSVDLFDVSQVSAVTQYFIHTYARHYRLYQHVFTPLRVHNIAPRAWGLQTPSIAADIPLADYDRLDEEQVAAMVRARSRSSLHSTVSLASLGDVAEDVISVGSASGGGDGPSGAGATTDATPRGGESGHGSGKASRTSPASRRTRASGSGGGAGSRSPRPSRKAVSRHASAASLKSVGDESGEGEDVVVGSNSGTCDENETHMSEEAVQAELKAIALKAAEAQLAEVKAELDLKMARQDEALLARIAVLEQRMYALSSGEGGSPVQAQERRRRTRT</sequence>
<feature type="region of interest" description="Disordered" evidence="2">
    <location>
        <begin position="482"/>
        <end position="502"/>
    </location>
</feature>
<feature type="region of interest" description="Disordered" evidence="2">
    <location>
        <begin position="328"/>
        <end position="428"/>
    </location>
</feature>
<dbReference type="PANTHER" id="PTHR28457:SF1">
    <property type="entry name" value="CILIA- AND FLAGELLA-ASSOCIATED PROTEIN 119"/>
    <property type="match status" value="1"/>
</dbReference>
<organism evidence="4 5">
    <name type="scientific">Thecamonas trahens ATCC 50062</name>
    <dbReference type="NCBI Taxonomy" id="461836"/>
    <lineage>
        <taxon>Eukaryota</taxon>
        <taxon>Apusozoa</taxon>
        <taxon>Apusomonadida</taxon>
        <taxon>Apusomonadidae</taxon>
        <taxon>Thecamonas</taxon>
    </lineage>
</organism>
<evidence type="ECO:0000256" key="2">
    <source>
        <dbReference type="SAM" id="MobiDB-lite"/>
    </source>
</evidence>
<dbReference type="eggNOG" id="ENOG502RXPT">
    <property type="taxonomic scope" value="Eukaryota"/>
</dbReference>
<feature type="signal peptide" evidence="3">
    <location>
        <begin position="1"/>
        <end position="26"/>
    </location>
</feature>
<protein>
    <submittedName>
        <fullName evidence="4">Uncharacterized protein</fullName>
    </submittedName>
</protein>
<evidence type="ECO:0000313" key="4">
    <source>
        <dbReference type="EMBL" id="KNC52980.1"/>
    </source>
</evidence>
<dbReference type="PANTHER" id="PTHR28457">
    <property type="entry name" value="COILED-COIL DOMAIN-CONTAINING PROTEIN 189"/>
    <property type="match status" value="1"/>
</dbReference>
<dbReference type="Proteomes" id="UP000054408">
    <property type="component" value="Unassembled WGS sequence"/>
</dbReference>
<dbReference type="Pfam" id="PF14769">
    <property type="entry name" value="CLAMP"/>
    <property type="match status" value="1"/>
</dbReference>
<feature type="coiled-coil region" evidence="1">
    <location>
        <begin position="436"/>
        <end position="463"/>
    </location>
</feature>
<dbReference type="STRING" id="461836.A0A0L0DL41"/>
<keyword evidence="1" id="KW-0175">Coiled coil</keyword>
<dbReference type="EMBL" id="GL349477">
    <property type="protein sequence ID" value="KNC52980.1"/>
    <property type="molecule type" value="Genomic_DNA"/>
</dbReference>
<dbReference type="AlphaFoldDB" id="A0A0L0DL41"/>
<keyword evidence="5" id="KW-1185">Reference proteome</keyword>
<accession>A0A0L0DL41</accession>
<dbReference type="OrthoDB" id="425082at2759"/>
<evidence type="ECO:0000256" key="3">
    <source>
        <dbReference type="SAM" id="SignalP"/>
    </source>
</evidence>
<evidence type="ECO:0000256" key="1">
    <source>
        <dbReference type="SAM" id="Coils"/>
    </source>
</evidence>
<feature type="chain" id="PRO_5005537625" evidence="3">
    <location>
        <begin position="27"/>
        <end position="502"/>
    </location>
</feature>
<reference evidence="4 5" key="1">
    <citation type="submission" date="2010-05" db="EMBL/GenBank/DDBJ databases">
        <title>The Genome Sequence of Thecamonas trahens ATCC 50062.</title>
        <authorList>
            <consortium name="The Broad Institute Genome Sequencing Platform"/>
            <person name="Russ C."/>
            <person name="Cuomo C."/>
            <person name="Shea T."/>
            <person name="Young S.K."/>
            <person name="Zeng Q."/>
            <person name="Koehrsen M."/>
            <person name="Haas B."/>
            <person name="Borodovsky M."/>
            <person name="Guigo R."/>
            <person name="Alvarado L."/>
            <person name="Berlin A."/>
            <person name="Bochicchio J."/>
            <person name="Borenstein D."/>
            <person name="Chapman S."/>
            <person name="Chen Z."/>
            <person name="Freedman E."/>
            <person name="Gellesch M."/>
            <person name="Goldberg J."/>
            <person name="Griggs A."/>
            <person name="Gujja S."/>
            <person name="Heilman E."/>
            <person name="Heiman D."/>
            <person name="Hepburn T."/>
            <person name="Howarth C."/>
            <person name="Jen D."/>
            <person name="Larson L."/>
            <person name="Mehta T."/>
            <person name="Park D."/>
            <person name="Pearson M."/>
            <person name="Roberts A."/>
            <person name="Saif S."/>
            <person name="Shenoy N."/>
            <person name="Sisk P."/>
            <person name="Stolte C."/>
            <person name="Sykes S."/>
            <person name="Thomson T."/>
            <person name="Walk T."/>
            <person name="White J."/>
            <person name="Yandava C."/>
            <person name="Burger G."/>
            <person name="Gray M.W."/>
            <person name="Holland P.W.H."/>
            <person name="King N."/>
            <person name="Lang F.B.F."/>
            <person name="Roger A.J."/>
            <person name="Ruiz-Trillo I."/>
            <person name="Lander E."/>
            <person name="Nusbaum C."/>
        </authorList>
    </citation>
    <scope>NUCLEOTIDE SEQUENCE [LARGE SCALE GENOMIC DNA]</scope>
    <source>
        <strain evidence="4 5">ATCC 50062</strain>
    </source>
</reference>
<name>A0A0L0DL41_THETB</name>
<gene>
    <name evidence="4" type="ORF">AMSG_12240</name>
</gene>
<dbReference type="InterPro" id="IPR032727">
    <property type="entry name" value="CLAMP"/>
</dbReference>
<feature type="compositionally biased region" description="Gly residues" evidence="2">
    <location>
        <begin position="330"/>
        <end position="339"/>
    </location>
</feature>
<dbReference type="GeneID" id="25570154"/>
<keyword evidence="3" id="KW-0732">Signal</keyword>
<evidence type="ECO:0000313" key="5">
    <source>
        <dbReference type="Proteomes" id="UP000054408"/>
    </source>
</evidence>
<dbReference type="RefSeq" id="XP_013754918.1">
    <property type="nucleotide sequence ID" value="XM_013899464.1"/>
</dbReference>
<proteinExistence type="predicted"/>